<dbReference type="NCBIfam" id="TIGR01764">
    <property type="entry name" value="excise"/>
    <property type="match status" value="1"/>
</dbReference>
<sequence>MDALLHSDALLHTVDSAGQMLRCGRTTIYELMASGELESVTIGRARRIPHAALVEYVDRLREQARAA</sequence>
<gene>
    <name evidence="2" type="ORF">RB614_40335</name>
</gene>
<protein>
    <submittedName>
        <fullName evidence="2">Helix-turn-helix domain-containing protein</fullName>
    </submittedName>
</protein>
<organism evidence="2 3">
    <name type="scientific">Phytohabitans maris</name>
    <dbReference type="NCBI Taxonomy" id="3071409"/>
    <lineage>
        <taxon>Bacteria</taxon>
        <taxon>Bacillati</taxon>
        <taxon>Actinomycetota</taxon>
        <taxon>Actinomycetes</taxon>
        <taxon>Micromonosporales</taxon>
        <taxon>Micromonosporaceae</taxon>
    </lineage>
</organism>
<feature type="domain" description="Helix-turn-helix" evidence="1">
    <location>
        <begin position="13"/>
        <end position="59"/>
    </location>
</feature>
<comment type="caution">
    <text evidence="2">The sequence shown here is derived from an EMBL/GenBank/DDBJ whole genome shotgun (WGS) entry which is preliminary data.</text>
</comment>
<reference evidence="2 3" key="1">
    <citation type="submission" date="2023-08" db="EMBL/GenBank/DDBJ databases">
        <title>Phytohabitans sansha sp. nov., isolated from marine sediment.</title>
        <authorList>
            <person name="Zhao Y."/>
            <person name="Yi K."/>
        </authorList>
    </citation>
    <scope>NUCLEOTIDE SEQUENCE [LARGE SCALE GENOMIC DNA]</scope>
    <source>
        <strain evidence="2 3">ZYX-F-186</strain>
    </source>
</reference>
<dbReference type="Pfam" id="PF12728">
    <property type="entry name" value="HTH_17"/>
    <property type="match status" value="1"/>
</dbReference>
<proteinExistence type="predicted"/>
<evidence type="ECO:0000259" key="1">
    <source>
        <dbReference type="Pfam" id="PF12728"/>
    </source>
</evidence>
<dbReference type="InterPro" id="IPR010093">
    <property type="entry name" value="SinI_DNA-bd"/>
</dbReference>
<dbReference type="EMBL" id="JAVHUY010000062">
    <property type="protein sequence ID" value="MDQ7910758.1"/>
    <property type="molecule type" value="Genomic_DNA"/>
</dbReference>
<dbReference type="InterPro" id="IPR041657">
    <property type="entry name" value="HTH_17"/>
</dbReference>
<name>A0ABU0ZUN4_9ACTN</name>
<accession>A0ABU0ZUN4</accession>
<keyword evidence="3" id="KW-1185">Reference proteome</keyword>
<evidence type="ECO:0000313" key="2">
    <source>
        <dbReference type="EMBL" id="MDQ7910758.1"/>
    </source>
</evidence>
<dbReference type="Proteomes" id="UP001230908">
    <property type="component" value="Unassembled WGS sequence"/>
</dbReference>
<dbReference type="RefSeq" id="WP_308718000.1">
    <property type="nucleotide sequence ID" value="NZ_JAVHUY010000062.1"/>
</dbReference>
<evidence type="ECO:0000313" key="3">
    <source>
        <dbReference type="Proteomes" id="UP001230908"/>
    </source>
</evidence>